<dbReference type="STRING" id="78410.A0A0P7BTS1"/>
<keyword evidence="1" id="KW-0812">Transmembrane</keyword>
<dbReference type="EMBL" id="LKCW01000015">
    <property type="protein sequence ID" value="KPM44775.1"/>
    <property type="molecule type" value="Genomic_DNA"/>
</dbReference>
<reference evidence="2 3" key="1">
    <citation type="submission" date="2015-09" db="EMBL/GenBank/DDBJ databases">
        <title>Draft genome of a European isolate of the apple canker pathogen Neonectria ditissima.</title>
        <authorList>
            <person name="Gomez-Cortecero A."/>
            <person name="Harrison R.J."/>
            <person name="Armitage A.D."/>
        </authorList>
    </citation>
    <scope>NUCLEOTIDE SEQUENCE [LARGE SCALE GENOMIC DNA]</scope>
    <source>
        <strain evidence="2 3">R09/05</strain>
    </source>
</reference>
<dbReference type="Proteomes" id="UP000050424">
    <property type="component" value="Unassembled WGS sequence"/>
</dbReference>
<sequence>MSTPYPDTFSGSSFGAYVSPVVALFLSSLGAPNVTTLSSLDTWGNIKVPMLDVLPDFQGSASKDWIPINTFENGTDIPTYSSLIGIPVAGIPENQNSTFTLETSYLNLECADLQYVQNYTAKREQIRDGAECASNGNKTCVNTMTWGDIGTIPYPEGWTNDSLSRCYDPSPNEREIIYLDWNSITNSTFAKCTAQTVYVEVKVECVGWDCVSVAMRPSSLETNPSPNNTYFDRQCDRASNVFGSFMSLFNQATRMQTSSSVGPSTVQGYIYDPYTVFNTTGLYYQPGLWSMDKKRFSIRLSQLLNTYWLAAAARNALFLGHPSSYNSLMPFIESGAMDTMYFSASNVTIATAVVRIHTDYGWLVPLVISTLLMWTASMVSMAVDLQLGIPKMLLNLTPMTRGNPNFNLPPGGGGLTDETRGKLIRDLKVRFGRVEGNDPDDLVVGSCIESGGTVSVARKRNPFIQDNVI</sequence>
<name>A0A0P7BTS1_9HYPO</name>
<dbReference type="AlphaFoldDB" id="A0A0P7BTS1"/>
<comment type="caution">
    <text evidence="2">The sequence shown here is derived from an EMBL/GenBank/DDBJ whole genome shotgun (WGS) entry which is preliminary data.</text>
</comment>
<protein>
    <submittedName>
        <fullName evidence="2">Uncharacterized protein</fullName>
    </submittedName>
</protein>
<gene>
    <name evidence="2" type="ORF">AK830_g1767</name>
</gene>
<evidence type="ECO:0000313" key="3">
    <source>
        <dbReference type="Proteomes" id="UP000050424"/>
    </source>
</evidence>
<keyword evidence="3" id="KW-1185">Reference proteome</keyword>
<evidence type="ECO:0000256" key="1">
    <source>
        <dbReference type="SAM" id="Phobius"/>
    </source>
</evidence>
<organism evidence="2 3">
    <name type="scientific">Neonectria ditissima</name>
    <dbReference type="NCBI Taxonomy" id="78410"/>
    <lineage>
        <taxon>Eukaryota</taxon>
        <taxon>Fungi</taxon>
        <taxon>Dikarya</taxon>
        <taxon>Ascomycota</taxon>
        <taxon>Pezizomycotina</taxon>
        <taxon>Sordariomycetes</taxon>
        <taxon>Hypocreomycetidae</taxon>
        <taxon>Hypocreales</taxon>
        <taxon>Nectriaceae</taxon>
        <taxon>Neonectria</taxon>
    </lineage>
</organism>
<feature type="transmembrane region" description="Helical" evidence="1">
    <location>
        <begin position="360"/>
        <end position="383"/>
    </location>
</feature>
<keyword evidence="1" id="KW-1133">Transmembrane helix</keyword>
<dbReference type="OrthoDB" id="3692311at2759"/>
<accession>A0A0P7BTS1</accession>
<proteinExistence type="predicted"/>
<keyword evidence="1" id="KW-0472">Membrane</keyword>
<evidence type="ECO:0000313" key="2">
    <source>
        <dbReference type="EMBL" id="KPM44775.1"/>
    </source>
</evidence>